<dbReference type="InterPro" id="IPR024775">
    <property type="entry name" value="DinB-like"/>
</dbReference>
<comment type="caution">
    <text evidence="2">The sequence shown here is derived from an EMBL/GenBank/DDBJ whole genome shotgun (WGS) entry which is preliminary data.</text>
</comment>
<dbReference type="Proteomes" id="UP000260644">
    <property type="component" value="Unassembled WGS sequence"/>
</dbReference>
<dbReference type="Gene3D" id="1.20.120.450">
    <property type="entry name" value="dinb family like domain"/>
    <property type="match status" value="1"/>
</dbReference>
<dbReference type="EMBL" id="QPMM01000006">
    <property type="protein sequence ID" value="RFS22737.1"/>
    <property type="molecule type" value="Genomic_DNA"/>
</dbReference>
<organism evidence="2 3">
    <name type="scientific">Chitinophaga silvatica</name>
    <dbReference type="NCBI Taxonomy" id="2282649"/>
    <lineage>
        <taxon>Bacteria</taxon>
        <taxon>Pseudomonadati</taxon>
        <taxon>Bacteroidota</taxon>
        <taxon>Chitinophagia</taxon>
        <taxon>Chitinophagales</taxon>
        <taxon>Chitinophagaceae</taxon>
        <taxon>Chitinophaga</taxon>
    </lineage>
</organism>
<gene>
    <name evidence="2" type="ORF">DVR12_13160</name>
</gene>
<dbReference type="OrthoDB" id="9793216at2"/>
<reference evidence="2 3" key="1">
    <citation type="submission" date="2018-07" db="EMBL/GenBank/DDBJ databases">
        <title>Chitinophaga K2CV101002-2 sp. nov., isolated from a monsoon evergreen broad-leaved forest soil.</title>
        <authorList>
            <person name="Lv Y."/>
        </authorList>
    </citation>
    <scope>NUCLEOTIDE SEQUENCE [LARGE SCALE GENOMIC DNA]</scope>
    <source>
        <strain evidence="2 3">GDMCC 1.1288</strain>
    </source>
</reference>
<accession>A0A3E1YAQ2</accession>
<evidence type="ECO:0000259" key="1">
    <source>
        <dbReference type="Pfam" id="PF12867"/>
    </source>
</evidence>
<name>A0A3E1YAQ2_9BACT</name>
<dbReference type="InterPro" id="IPR034660">
    <property type="entry name" value="DinB/YfiT-like"/>
</dbReference>
<dbReference type="SUPFAM" id="SSF109854">
    <property type="entry name" value="DinB/YfiT-like putative metalloenzymes"/>
    <property type="match status" value="1"/>
</dbReference>
<protein>
    <submittedName>
        <fullName evidence="2">DinB family protein</fullName>
    </submittedName>
</protein>
<dbReference type="AlphaFoldDB" id="A0A3E1YAQ2"/>
<feature type="domain" description="DinB-like" evidence="1">
    <location>
        <begin position="45"/>
        <end position="163"/>
    </location>
</feature>
<proteinExistence type="predicted"/>
<evidence type="ECO:0000313" key="3">
    <source>
        <dbReference type="Proteomes" id="UP000260644"/>
    </source>
</evidence>
<evidence type="ECO:0000313" key="2">
    <source>
        <dbReference type="EMBL" id="RFS22737.1"/>
    </source>
</evidence>
<dbReference type="Pfam" id="PF12867">
    <property type="entry name" value="DinB_2"/>
    <property type="match status" value="1"/>
</dbReference>
<dbReference type="RefSeq" id="WP_116976130.1">
    <property type="nucleotide sequence ID" value="NZ_QPMM01000006.1"/>
</dbReference>
<keyword evidence="3" id="KW-1185">Reference proteome</keyword>
<sequence>MKKDAITPDPQYFKRYISLVADVDLPVALNDSLEMLRALDIDTLEAKGEYAYAPGKWTVKDVLQHMIDTERVFAYRALVFARNDQQRVPAMDQEAYASNTSTKHRTVKDLIEEYIALRTASIYLFNSFTNEALLKIGISWKYEVSVLTLGFMIVGHQIHHLNVLRENYL</sequence>